<dbReference type="AlphaFoldDB" id="A0AB38A5W6"/>
<evidence type="ECO:0000313" key="1">
    <source>
        <dbReference type="EMBL" id="SEB56988.1"/>
    </source>
</evidence>
<evidence type="ECO:0000313" key="2">
    <source>
        <dbReference type="Proteomes" id="UP000183687"/>
    </source>
</evidence>
<gene>
    <name evidence="1" type="ORF">SAMN04489746_0628</name>
</gene>
<dbReference type="Gene3D" id="1.10.3210.10">
    <property type="entry name" value="Hypothetical protein af1432"/>
    <property type="match status" value="1"/>
</dbReference>
<reference evidence="1 2" key="1">
    <citation type="submission" date="2016-10" db="EMBL/GenBank/DDBJ databases">
        <authorList>
            <person name="Varghese N."/>
            <person name="Submissions S."/>
        </authorList>
    </citation>
    <scope>NUCLEOTIDE SEQUENCE [LARGE SCALE GENOMIC DNA]</scope>
    <source>
        <strain evidence="1 2">DSM 20586</strain>
    </source>
</reference>
<proteinExistence type="predicted"/>
<dbReference type="InterPro" id="IPR052194">
    <property type="entry name" value="MESH1"/>
</dbReference>
<dbReference type="PANTHER" id="PTHR46246">
    <property type="entry name" value="GUANOSINE-3',5'-BIS(DIPHOSPHATE) 3'-PYROPHOSPHOHYDROLASE MESH1"/>
    <property type="match status" value="1"/>
</dbReference>
<sequence length="142" mass="15637">MQSQVELSLSIATKAHAGQVDKAGKPYIDHPKRVAANCATDTQKAAALLHDVIEDTSITADDLLAQGISERIVQIVELLTHEQGVLYMEYVENIACDTDAKAVKMADLCDNMNLERLPQITVADLKRVEKYRKAYMLLSGAH</sequence>
<dbReference type="PANTHER" id="PTHR46246:SF1">
    <property type="entry name" value="GUANOSINE-3',5'-BIS(DIPHOSPHATE) 3'-PYROPHOSPHOHYDROLASE MESH1"/>
    <property type="match status" value="1"/>
</dbReference>
<protein>
    <submittedName>
        <fullName evidence="1">HD domain-containing protein</fullName>
    </submittedName>
</protein>
<dbReference type="GO" id="GO:0008893">
    <property type="term" value="F:guanosine-3',5'-bis(diphosphate) 3'-diphosphatase activity"/>
    <property type="evidence" value="ECO:0007669"/>
    <property type="project" value="TreeGrafter"/>
</dbReference>
<accession>A0AB38A5W6</accession>
<dbReference type="RefSeq" id="WP_002563272.1">
    <property type="nucleotide sequence ID" value="NZ_FNSH01000001.1"/>
</dbReference>
<dbReference type="Proteomes" id="UP000183687">
    <property type="component" value="Unassembled WGS sequence"/>
</dbReference>
<name>A0AB38A5W6_9ACTN</name>
<comment type="caution">
    <text evidence="1">The sequence shown here is derived from an EMBL/GenBank/DDBJ whole genome shotgun (WGS) entry which is preliminary data.</text>
</comment>
<dbReference type="SUPFAM" id="SSF109604">
    <property type="entry name" value="HD-domain/PDEase-like"/>
    <property type="match status" value="1"/>
</dbReference>
<organism evidence="1 2">
    <name type="scientific">Atopobium minutum</name>
    <dbReference type="NCBI Taxonomy" id="1381"/>
    <lineage>
        <taxon>Bacteria</taxon>
        <taxon>Bacillati</taxon>
        <taxon>Actinomycetota</taxon>
        <taxon>Coriobacteriia</taxon>
        <taxon>Coriobacteriales</taxon>
        <taxon>Atopobiaceae</taxon>
        <taxon>Atopobium</taxon>
    </lineage>
</organism>
<dbReference type="EMBL" id="FNSH01000001">
    <property type="protein sequence ID" value="SEB56988.1"/>
    <property type="molecule type" value="Genomic_DNA"/>
</dbReference>
<dbReference type="Pfam" id="PF13328">
    <property type="entry name" value="HD_4"/>
    <property type="match status" value="1"/>
</dbReference>